<dbReference type="GO" id="GO:0000155">
    <property type="term" value="F:phosphorelay sensor kinase activity"/>
    <property type="evidence" value="ECO:0007669"/>
    <property type="project" value="TreeGrafter"/>
</dbReference>
<comment type="caution">
    <text evidence="6">The sequence shown here is derived from an EMBL/GenBank/DDBJ whole genome shotgun (WGS) entry which is preliminary data.</text>
</comment>
<dbReference type="InterPro" id="IPR004358">
    <property type="entry name" value="Sig_transdc_His_kin-like_C"/>
</dbReference>
<dbReference type="GO" id="GO:0005886">
    <property type="term" value="C:plasma membrane"/>
    <property type="evidence" value="ECO:0007669"/>
    <property type="project" value="TreeGrafter"/>
</dbReference>
<dbReference type="GO" id="GO:0009927">
    <property type="term" value="F:histidine phosphotransfer kinase activity"/>
    <property type="evidence" value="ECO:0007669"/>
    <property type="project" value="TreeGrafter"/>
</dbReference>
<evidence type="ECO:0000256" key="4">
    <source>
        <dbReference type="ARBA" id="ARBA00022777"/>
    </source>
</evidence>
<evidence type="ECO:0000256" key="3">
    <source>
        <dbReference type="ARBA" id="ARBA00022679"/>
    </source>
</evidence>
<dbReference type="InterPro" id="IPR005467">
    <property type="entry name" value="His_kinase_dom"/>
</dbReference>
<gene>
    <name evidence="6" type="ORF">C0601_04425</name>
</gene>
<dbReference type="InterPro" id="IPR036890">
    <property type="entry name" value="HATPase_C_sf"/>
</dbReference>
<feature type="non-terminal residue" evidence="6">
    <location>
        <position position="1"/>
    </location>
</feature>
<organism evidence="6 7">
    <name type="scientific">Muiribacterium halophilum</name>
    <dbReference type="NCBI Taxonomy" id="2053465"/>
    <lineage>
        <taxon>Bacteria</taxon>
        <taxon>Candidatus Muiribacteriota</taxon>
        <taxon>Candidatus Muiribacteriia</taxon>
        <taxon>Candidatus Muiribacteriales</taxon>
        <taxon>Candidatus Muiribacteriaceae</taxon>
        <taxon>Candidatus Muiribacterium</taxon>
    </lineage>
</organism>
<proteinExistence type="predicted"/>
<dbReference type="EC" id="2.7.13.3" evidence="2"/>
<name>A0A2N5ZIP9_MUIH1</name>
<comment type="catalytic activity">
    <reaction evidence="1">
        <text>ATP + protein L-histidine = ADP + protein N-phospho-L-histidine.</text>
        <dbReference type="EC" id="2.7.13.3"/>
    </reaction>
</comment>
<dbReference type="SUPFAM" id="SSF55874">
    <property type="entry name" value="ATPase domain of HSP90 chaperone/DNA topoisomerase II/histidine kinase"/>
    <property type="match status" value="1"/>
</dbReference>
<feature type="domain" description="Histidine kinase" evidence="5">
    <location>
        <begin position="1"/>
        <end position="59"/>
    </location>
</feature>
<keyword evidence="4 6" id="KW-0418">Kinase</keyword>
<evidence type="ECO:0000256" key="1">
    <source>
        <dbReference type="ARBA" id="ARBA00000085"/>
    </source>
</evidence>
<dbReference type="PRINTS" id="PR00344">
    <property type="entry name" value="BCTRLSENSOR"/>
</dbReference>
<evidence type="ECO:0000313" key="6">
    <source>
        <dbReference type="EMBL" id="PLX18504.1"/>
    </source>
</evidence>
<evidence type="ECO:0000259" key="5">
    <source>
        <dbReference type="PROSITE" id="PS50109"/>
    </source>
</evidence>
<accession>A0A2N5ZIP9</accession>
<dbReference type="PANTHER" id="PTHR43047:SF72">
    <property type="entry name" value="OSMOSENSING HISTIDINE PROTEIN KINASE SLN1"/>
    <property type="match status" value="1"/>
</dbReference>
<dbReference type="EMBL" id="PKTG01000060">
    <property type="protein sequence ID" value="PLX18504.1"/>
    <property type="molecule type" value="Genomic_DNA"/>
</dbReference>
<dbReference type="Gene3D" id="3.30.565.10">
    <property type="entry name" value="Histidine kinase-like ATPase, C-terminal domain"/>
    <property type="match status" value="1"/>
</dbReference>
<dbReference type="PANTHER" id="PTHR43047">
    <property type="entry name" value="TWO-COMPONENT HISTIDINE PROTEIN KINASE"/>
    <property type="match status" value="1"/>
</dbReference>
<reference evidence="6 7" key="1">
    <citation type="submission" date="2017-11" db="EMBL/GenBank/DDBJ databases">
        <title>Genome-resolved metagenomics identifies genetic mobility, metabolic interactions, and unexpected diversity in perchlorate-reducing communities.</title>
        <authorList>
            <person name="Barnum T.P."/>
            <person name="Figueroa I.A."/>
            <person name="Carlstrom C.I."/>
            <person name="Lucas L.N."/>
            <person name="Engelbrektson A.L."/>
            <person name="Coates J.D."/>
        </authorList>
    </citation>
    <scope>NUCLEOTIDE SEQUENCE [LARGE SCALE GENOMIC DNA]</scope>
    <source>
        <strain evidence="6">BM706</strain>
    </source>
</reference>
<protein>
    <recommendedName>
        <fullName evidence="2">histidine kinase</fullName>
        <ecNumber evidence="2">2.7.13.3</ecNumber>
    </recommendedName>
</protein>
<dbReference type="InterPro" id="IPR003594">
    <property type="entry name" value="HATPase_dom"/>
</dbReference>
<dbReference type="AlphaFoldDB" id="A0A2N5ZIP9"/>
<dbReference type="PROSITE" id="PS50109">
    <property type="entry name" value="HIS_KIN"/>
    <property type="match status" value="1"/>
</dbReference>
<evidence type="ECO:0000313" key="7">
    <source>
        <dbReference type="Proteomes" id="UP000234857"/>
    </source>
</evidence>
<keyword evidence="3" id="KW-0808">Transferase</keyword>
<dbReference type="Proteomes" id="UP000234857">
    <property type="component" value="Unassembled WGS sequence"/>
</dbReference>
<sequence>EQSNIFKKFYKVDKSRGSFGIGLGLHTVKILLEQMNGSISCKSSLGKGSTFTISFQRSKKAS</sequence>
<evidence type="ECO:0000256" key="2">
    <source>
        <dbReference type="ARBA" id="ARBA00012438"/>
    </source>
</evidence>
<dbReference type="Pfam" id="PF02518">
    <property type="entry name" value="HATPase_c"/>
    <property type="match status" value="1"/>
</dbReference>